<keyword evidence="4" id="KW-1185">Reference proteome</keyword>
<evidence type="ECO:0000313" key="3">
    <source>
        <dbReference type="EMBL" id="KAJ4471961.1"/>
    </source>
</evidence>
<sequence length="312" mass="34328">MSPASTTRSEFMPSTSTATHNYIIKHTHPNLTSTWAIIALTFVVIVVSGVLCYSIYSCYHSAVYQQQLEITESIRQRANHASKDQSAYNQSDDDLTGRRSGFKAKRLILNRKRSNSVATSQSSSTMPDITSPPLAVTYSTHTPYMYHASPISPLRSTEYESVQLSPGLSTPMYLDSNSIPYYIPEIPGSPLINSKLAPMCSSFKPSFNCSPFIFPPLTHGASTFKIETLAKFTAVCPRPQSTSAQLSRTRSASLVNGDLNSFARAAPLATSVDAIFDLPGFSQPVQDRKQSSQTFEDLPGRSHRPKIPHCVY</sequence>
<feature type="region of interest" description="Disordered" evidence="1">
    <location>
        <begin position="283"/>
        <end position="304"/>
    </location>
</feature>
<keyword evidence="2" id="KW-0812">Transmembrane</keyword>
<reference evidence="3" key="1">
    <citation type="submission" date="2022-08" db="EMBL/GenBank/DDBJ databases">
        <title>A Global Phylogenomic Analysis of the Shiitake Genus Lentinula.</title>
        <authorList>
            <consortium name="DOE Joint Genome Institute"/>
            <person name="Sierra-Patev S."/>
            <person name="Min B."/>
            <person name="Naranjo-Ortiz M."/>
            <person name="Looney B."/>
            <person name="Konkel Z."/>
            <person name="Slot J.C."/>
            <person name="Sakamoto Y."/>
            <person name="Steenwyk J.L."/>
            <person name="Rokas A."/>
            <person name="Carro J."/>
            <person name="Camarero S."/>
            <person name="Ferreira P."/>
            <person name="Molpeceres G."/>
            <person name="Ruiz-Duenas F.J."/>
            <person name="Serrano A."/>
            <person name="Henrissat B."/>
            <person name="Drula E."/>
            <person name="Hughes K.W."/>
            <person name="Mata J.L."/>
            <person name="Ishikawa N.K."/>
            <person name="Vargas-Isla R."/>
            <person name="Ushijima S."/>
            <person name="Smith C.A."/>
            <person name="Ahrendt S."/>
            <person name="Andreopoulos W."/>
            <person name="He G."/>
            <person name="Labutti K."/>
            <person name="Lipzen A."/>
            <person name="Ng V."/>
            <person name="Riley R."/>
            <person name="Sandor L."/>
            <person name="Barry K."/>
            <person name="Martinez A.T."/>
            <person name="Xiao Y."/>
            <person name="Gibbons J.G."/>
            <person name="Terashima K."/>
            <person name="Grigoriev I.V."/>
            <person name="Hibbett D.S."/>
        </authorList>
    </citation>
    <scope>NUCLEOTIDE SEQUENCE</scope>
    <source>
        <strain evidence="3">JLM2183</strain>
    </source>
</reference>
<dbReference type="Proteomes" id="UP001150266">
    <property type="component" value="Unassembled WGS sequence"/>
</dbReference>
<dbReference type="EMBL" id="JAOTPV010000021">
    <property type="protein sequence ID" value="KAJ4471961.1"/>
    <property type="molecule type" value="Genomic_DNA"/>
</dbReference>
<gene>
    <name evidence="3" type="ORF">J3R30DRAFT_3685515</name>
</gene>
<evidence type="ECO:0000256" key="2">
    <source>
        <dbReference type="SAM" id="Phobius"/>
    </source>
</evidence>
<keyword evidence="2" id="KW-1133">Transmembrane helix</keyword>
<evidence type="ECO:0000256" key="1">
    <source>
        <dbReference type="SAM" id="MobiDB-lite"/>
    </source>
</evidence>
<dbReference type="AlphaFoldDB" id="A0A9W9A119"/>
<comment type="caution">
    <text evidence="3">The sequence shown here is derived from an EMBL/GenBank/DDBJ whole genome shotgun (WGS) entry which is preliminary data.</text>
</comment>
<proteinExistence type="predicted"/>
<accession>A0A9W9A119</accession>
<organism evidence="3 4">
    <name type="scientific">Lentinula aciculospora</name>
    <dbReference type="NCBI Taxonomy" id="153920"/>
    <lineage>
        <taxon>Eukaryota</taxon>
        <taxon>Fungi</taxon>
        <taxon>Dikarya</taxon>
        <taxon>Basidiomycota</taxon>
        <taxon>Agaricomycotina</taxon>
        <taxon>Agaricomycetes</taxon>
        <taxon>Agaricomycetidae</taxon>
        <taxon>Agaricales</taxon>
        <taxon>Marasmiineae</taxon>
        <taxon>Omphalotaceae</taxon>
        <taxon>Lentinula</taxon>
    </lineage>
</organism>
<protein>
    <submittedName>
        <fullName evidence="3">Uncharacterized protein</fullName>
    </submittedName>
</protein>
<feature type="transmembrane region" description="Helical" evidence="2">
    <location>
        <begin position="35"/>
        <end position="56"/>
    </location>
</feature>
<keyword evidence="2" id="KW-0472">Membrane</keyword>
<evidence type="ECO:0000313" key="4">
    <source>
        <dbReference type="Proteomes" id="UP001150266"/>
    </source>
</evidence>
<dbReference type="OrthoDB" id="3060931at2759"/>
<name>A0A9W9A119_9AGAR</name>